<dbReference type="AlphaFoldDB" id="A0A239GPH3"/>
<evidence type="ECO:0000256" key="3">
    <source>
        <dbReference type="ARBA" id="ARBA00023163"/>
    </source>
</evidence>
<dbReference type="Pfam" id="PF00532">
    <property type="entry name" value="Peripla_BP_1"/>
    <property type="match status" value="1"/>
</dbReference>
<keyword evidence="2" id="KW-0238">DNA-binding</keyword>
<feature type="domain" description="HTH lacI-type" evidence="4">
    <location>
        <begin position="7"/>
        <end position="61"/>
    </location>
</feature>
<dbReference type="SUPFAM" id="SSF47413">
    <property type="entry name" value="lambda repressor-like DNA-binding domains"/>
    <property type="match status" value="1"/>
</dbReference>
<dbReference type="InterPro" id="IPR000843">
    <property type="entry name" value="HTH_LacI"/>
</dbReference>
<dbReference type="EMBL" id="FZON01000028">
    <property type="protein sequence ID" value="SNS70678.1"/>
    <property type="molecule type" value="Genomic_DNA"/>
</dbReference>
<dbReference type="Proteomes" id="UP000198440">
    <property type="component" value="Unassembled WGS sequence"/>
</dbReference>
<dbReference type="Gene3D" id="1.10.260.40">
    <property type="entry name" value="lambda repressor-like DNA-binding domains"/>
    <property type="match status" value="1"/>
</dbReference>
<evidence type="ECO:0000256" key="1">
    <source>
        <dbReference type="ARBA" id="ARBA00023015"/>
    </source>
</evidence>
<evidence type="ECO:0000313" key="6">
    <source>
        <dbReference type="Proteomes" id="UP000198440"/>
    </source>
</evidence>
<protein>
    <submittedName>
        <fullName evidence="5">Transcriptional regulator, LacI family</fullName>
    </submittedName>
</protein>
<dbReference type="InterPro" id="IPR001761">
    <property type="entry name" value="Peripla_BP/Lac1_sug-bd_dom"/>
</dbReference>
<keyword evidence="1" id="KW-0805">Transcription regulation</keyword>
<dbReference type="Gene3D" id="3.40.50.2300">
    <property type="match status" value="2"/>
</dbReference>
<dbReference type="PANTHER" id="PTHR30146">
    <property type="entry name" value="LACI-RELATED TRANSCRIPTIONAL REPRESSOR"/>
    <property type="match status" value="1"/>
</dbReference>
<name>A0A239GPH3_9RHOB</name>
<dbReference type="GO" id="GO:0003700">
    <property type="term" value="F:DNA-binding transcription factor activity"/>
    <property type="evidence" value="ECO:0007669"/>
    <property type="project" value="TreeGrafter"/>
</dbReference>
<dbReference type="GO" id="GO:0000976">
    <property type="term" value="F:transcription cis-regulatory region binding"/>
    <property type="evidence" value="ECO:0007669"/>
    <property type="project" value="TreeGrafter"/>
</dbReference>
<dbReference type="InterPro" id="IPR010982">
    <property type="entry name" value="Lambda_DNA-bd_dom_sf"/>
</dbReference>
<accession>A0A239GPH3</accession>
<dbReference type="PROSITE" id="PS00356">
    <property type="entry name" value="HTH_LACI_1"/>
    <property type="match status" value="1"/>
</dbReference>
<sequence>MDEKNRVTLADVAATASVSKMTASRALRGAGDVSKSNVEKVLQAAKDIGYVGNHLASSLSGKRSDLIGVVVPSLANIVFAEVLAGIAEGMEGSGMQPVFGVSDYDTDKEYLAVRNMLSWSPAGLIVTGLDQDETTRRLLENAGVPVVQIMDMDGTPVDACVGLSHYAAGGAMAEALVAAGRKRFGYIGCNMNRDTRANKRLEGFMRVLSTKGLEIAAIEICDGPSTTKSGRDLTARLLADSPDLDCIYYSNDDLAAGGAFHCIAAGISVPDRVALAGFNGLDIVESLPVSISTSRTPRREIGKTAAEYIVRAKKTNAGREKRMHEYTPSLEVGI</sequence>
<gene>
    <name evidence="5" type="ORF">SAMN04488078_10286</name>
</gene>
<dbReference type="SUPFAM" id="SSF53822">
    <property type="entry name" value="Periplasmic binding protein-like I"/>
    <property type="match status" value="1"/>
</dbReference>
<dbReference type="CDD" id="cd01575">
    <property type="entry name" value="PBP1_GntR"/>
    <property type="match status" value="1"/>
</dbReference>
<keyword evidence="3" id="KW-0804">Transcription</keyword>
<dbReference type="RefSeq" id="WP_245823255.1">
    <property type="nucleotide sequence ID" value="NZ_FZON01000028.1"/>
</dbReference>
<evidence type="ECO:0000256" key="2">
    <source>
        <dbReference type="ARBA" id="ARBA00023125"/>
    </source>
</evidence>
<organism evidence="5 6">
    <name type="scientific">Antarctobacter heliothermus</name>
    <dbReference type="NCBI Taxonomy" id="74033"/>
    <lineage>
        <taxon>Bacteria</taxon>
        <taxon>Pseudomonadati</taxon>
        <taxon>Pseudomonadota</taxon>
        <taxon>Alphaproteobacteria</taxon>
        <taxon>Rhodobacterales</taxon>
        <taxon>Roseobacteraceae</taxon>
        <taxon>Antarctobacter</taxon>
    </lineage>
</organism>
<dbReference type="InterPro" id="IPR028082">
    <property type="entry name" value="Peripla_BP_I"/>
</dbReference>
<reference evidence="5 6" key="1">
    <citation type="submission" date="2017-06" db="EMBL/GenBank/DDBJ databases">
        <authorList>
            <person name="Kim H.J."/>
            <person name="Triplett B.A."/>
        </authorList>
    </citation>
    <scope>NUCLEOTIDE SEQUENCE [LARGE SCALE GENOMIC DNA]</scope>
    <source>
        <strain evidence="5 6">DSM 11445</strain>
    </source>
</reference>
<dbReference type="CDD" id="cd01392">
    <property type="entry name" value="HTH_LacI"/>
    <property type="match status" value="1"/>
</dbReference>
<evidence type="ECO:0000259" key="4">
    <source>
        <dbReference type="PROSITE" id="PS50932"/>
    </source>
</evidence>
<evidence type="ECO:0000313" key="5">
    <source>
        <dbReference type="EMBL" id="SNS70678.1"/>
    </source>
</evidence>
<dbReference type="SMART" id="SM00354">
    <property type="entry name" value="HTH_LACI"/>
    <property type="match status" value="1"/>
</dbReference>
<dbReference type="Pfam" id="PF00356">
    <property type="entry name" value="LacI"/>
    <property type="match status" value="1"/>
</dbReference>
<proteinExistence type="predicted"/>
<dbReference type="PANTHER" id="PTHR30146:SF2">
    <property type="entry name" value="HTH-TYPE TRANSCRIPTIONAL REGULATOR GNTR"/>
    <property type="match status" value="1"/>
</dbReference>
<dbReference type="PROSITE" id="PS50932">
    <property type="entry name" value="HTH_LACI_2"/>
    <property type="match status" value="1"/>
</dbReference>